<dbReference type="AlphaFoldDB" id="A0A2X0KLM8"/>
<evidence type="ECO:0000313" key="3">
    <source>
        <dbReference type="Proteomes" id="UP000248889"/>
    </source>
</evidence>
<sequence length="369" mass="37594">MTLGFISRHRTTAAIVGAAALAAAGAVISTGSASAATTAGGSSSHAFTNRGHGYMPELANWKAAQKGARHTSGTLTYGGGTGGVGVMDVQPKVYLVFYGSQWGTQGTDANGNLTFSNDPYNAAPVAQNLFKGIGTGGEQWSGTMTQYCDGAGVTKGATTCPAGSSHVPYPSNGVYAGVWYDNTAASPAQATGNQLGVEALNAAHHFGNTTSAANRGAYYVILSPHGTNPDNYQSTTTGFCAWHDYNGDSTLTGGAVTSDVGNFAFSNQPYNMDAGANCGVNFINSGTSGTLDGWTMTLGHEYSETVTDQFPAGGWTNPSNGQENADECAWLKTGTGAAGSVTMGNGTYTLQGSWSNDTNGCALTHPTVG</sequence>
<dbReference type="RefSeq" id="WP_111498715.1">
    <property type="nucleotide sequence ID" value="NZ_QKYN01000006.1"/>
</dbReference>
<evidence type="ECO:0008006" key="4">
    <source>
        <dbReference type="Google" id="ProtNLM"/>
    </source>
</evidence>
<gene>
    <name evidence="2" type="ORF">DN069_00790</name>
</gene>
<feature type="signal peptide" evidence="1">
    <location>
        <begin position="1"/>
        <end position="35"/>
    </location>
</feature>
<organism evidence="2 3">
    <name type="scientific">Streptacidiphilus pinicola</name>
    <dbReference type="NCBI Taxonomy" id="2219663"/>
    <lineage>
        <taxon>Bacteria</taxon>
        <taxon>Bacillati</taxon>
        <taxon>Actinomycetota</taxon>
        <taxon>Actinomycetes</taxon>
        <taxon>Kitasatosporales</taxon>
        <taxon>Streptomycetaceae</taxon>
        <taxon>Streptacidiphilus</taxon>
    </lineage>
</organism>
<keyword evidence="1" id="KW-0732">Signal</keyword>
<name>A0A2X0KLM8_9ACTN</name>
<evidence type="ECO:0000313" key="2">
    <source>
        <dbReference type="EMBL" id="RAG87560.1"/>
    </source>
</evidence>
<dbReference type="OrthoDB" id="9801679at2"/>
<comment type="caution">
    <text evidence="2">The sequence shown here is derived from an EMBL/GenBank/DDBJ whole genome shotgun (WGS) entry which is preliminary data.</text>
</comment>
<protein>
    <recommendedName>
        <fullName evidence="4">Serine protease</fullName>
    </recommendedName>
</protein>
<keyword evidence="3" id="KW-1185">Reference proteome</keyword>
<proteinExistence type="predicted"/>
<evidence type="ECO:0000256" key="1">
    <source>
        <dbReference type="SAM" id="SignalP"/>
    </source>
</evidence>
<accession>A0A2X0KLM8</accession>
<dbReference type="Proteomes" id="UP000248889">
    <property type="component" value="Unassembled WGS sequence"/>
</dbReference>
<reference evidence="2 3" key="1">
    <citation type="submission" date="2018-06" db="EMBL/GenBank/DDBJ databases">
        <title>Streptacidiphilus pinicola sp. nov., isolated from pine grove soil.</title>
        <authorList>
            <person name="Roh S.G."/>
            <person name="Park S."/>
            <person name="Kim M.-K."/>
            <person name="Yun B.-R."/>
            <person name="Park J."/>
            <person name="Kim M.J."/>
            <person name="Kim Y.S."/>
            <person name="Kim S.B."/>
        </authorList>
    </citation>
    <scope>NUCLEOTIDE SEQUENCE [LARGE SCALE GENOMIC DNA]</scope>
    <source>
        <strain evidence="2 3">MMS16-CNU450</strain>
    </source>
</reference>
<feature type="chain" id="PRO_5015991297" description="Serine protease" evidence="1">
    <location>
        <begin position="36"/>
        <end position="369"/>
    </location>
</feature>
<dbReference type="EMBL" id="QKYN01000006">
    <property type="protein sequence ID" value="RAG87560.1"/>
    <property type="molecule type" value="Genomic_DNA"/>
</dbReference>